<dbReference type="OrthoDB" id="10266385at2759"/>
<dbReference type="EMBL" id="CT868174">
    <property type="protein sequence ID" value="CAK74036.1"/>
    <property type="molecule type" value="Genomic_DNA"/>
</dbReference>
<dbReference type="RefSeq" id="XP_001441433.1">
    <property type="nucleotide sequence ID" value="XM_001441396.1"/>
</dbReference>
<reference evidence="5 6" key="1">
    <citation type="journal article" date="2006" name="Nature">
        <title>Global trends of whole-genome duplications revealed by the ciliate Paramecium tetraurelia.</title>
        <authorList>
            <consortium name="Genoscope"/>
            <person name="Aury J.-M."/>
            <person name="Jaillon O."/>
            <person name="Duret L."/>
            <person name="Noel B."/>
            <person name="Jubin C."/>
            <person name="Porcel B.M."/>
            <person name="Segurens B."/>
            <person name="Daubin V."/>
            <person name="Anthouard V."/>
            <person name="Aiach N."/>
            <person name="Arnaiz O."/>
            <person name="Billaut A."/>
            <person name="Beisson J."/>
            <person name="Blanc I."/>
            <person name="Bouhouche K."/>
            <person name="Camara F."/>
            <person name="Duharcourt S."/>
            <person name="Guigo R."/>
            <person name="Gogendeau D."/>
            <person name="Katinka M."/>
            <person name="Keller A.-M."/>
            <person name="Kissmehl R."/>
            <person name="Klotz C."/>
            <person name="Koll F."/>
            <person name="Le Moue A."/>
            <person name="Lepere C."/>
            <person name="Malinsky S."/>
            <person name="Nowacki M."/>
            <person name="Nowak J.K."/>
            <person name="Plattner H."/>
            <person name="Poulain J."/>
            <person name="Ruiz F."/>
            <person name="Serrano V."/>
            <person name="Zagulski M."/>
            <person name="Dessen P."/>
            <person name="Betermier M."/>
            <person name="Weissenbach J."/>
            <person name="Scarpelli C."/>
            <person name="Schachter V."/>
            <person name="Sperling L."/>
            <person name="Meyer E."/>
            <person name="Cohen J."/>
            <person name="Wincker P."/>
        </authorList>
    </citation>
    <scope>NUCLEOTIDE SEQUENCE [LARGE SCALE GENOMIC DNA]</scope>
    <source>
        <strain evidence="5 6">Stock d4-2</strain>
    </source>
</reference>
<dbReference type="eggNOG" id="KOG0524">
    <property type="taxonomic scope" value="Eukaryota"/>
</dbReference>
<dbReference type="PANTHER" id="PTHR43257">
    <property type="entry name" value="PYRUVATE DEHYDROGENASE E1 COMPONENT BETA SUBUNIT"/>
    <property type="match status" value="1"/>
</dbReference>
<organism evidence="5 6">
    <name type="scientific">Paramecium tetraurelia</name>
    <dbReference type="NCBI Taxonomy" id="5888"/>
    <lineage>
        <taxon>Eukaryota</taxon>
        <taxon>Sar</taxon>
        <taxon>Alveolata</taxon>
        <taxon>Ciliophora</taxon>
        <taxon>Intramacronucleata</taxon>
        <taxon>Oligohymenophorea</taxon>
        <taxon>Peniculida</taxon>
        <taxon>Parameciidae</taxon>
        <taxon>Paramecium</taxon>
    </lineage>
</organism>
<dbReference type="InterPro" id="IPR033248">
    <property type="entry name" value="Transketolase_C"/>
</dbReference>
<dbReference type="STRING" id="5888.A0CTB9"/>
<accession>A0CTB9</accession>
<dbReference type="HOGENOM" id="CLU_012907_1_4_1"/>
<keyword evidence="2" id="KW-0560">Oxidoreductase</keyword>
<feature type="domain" description="Transketolase C-terminal" evidence="4">
    <location>
        <begin position="1"/>
        <end position="105"/>
    </location>
</feature>
<keyword evidence="6" id="KW-1185">Reference proteome</keyword>
<evidence type="ECO:0000313" key="5">
    <source>
        <dbReference type="EMBL" id="CAK74036.1"/>
    </source>
</evidence>
<name>A0CTB9_PARTE</name>
<sequence>MVEYSLRAAEQLFREGISCEVINLRSLRPLDRETILQSVKKTGRVVCVEEGWPQSGIGAEIAALIMEGGAFKYLDAPIQRVTGVEVPTPYAFNLEAISFPKTEQIVDAVLNVIKRGSLIYIQIIKWINIQFLVKVLSTLSINILVKIPL</sequence>
<dbReference type="Pfam" id="PF02780">
    <property type="entry name" value="Transketolase_C"/>
    <property type="match status" value="1"/>
</dbReference>
<evidence type="ECO:0000256" key="3">
    <source>
        <dbReference type="ARBA" id="ARBA00023052"/>
    </source>
</evidence>
<evidence type="ECO:0000313" key="6">
    <source>
        <dbReference type="Proteomes" id="UP000000600"/>
    </source>
</evidence>
<dbReference type="AlphaFoldDB" id="A0CTB9"/>
<dbReference type="OMA" id="IKWINIQ"/>
<proteinExistence type="predicted"/>
<keyword evidence="3" id="KW-0786">Thiamine pyrophosphate</keyword>
<protein>
    <recommendedName>
        <fullName evidence="4">Transketolase C-terminal domain-containing protein</fullName>
    </recommendedName>
</protein>
<dbReference type="InterPro" id="IPR009014">
    <property type="entry name" value="Transketo_C/PFOR_II"/>
</dbReference>
<evidence type="ECO:0000259" key="4">
    <source>
        <dbReference type="Pfam" id="PF02780"/>
    </source>
</evidence>
<dbReference type="GeneID" id="5027218"/>
<evidence type="ECO:0000256" key="2">
    <source>
        <dbReference type="ARBA" id="ARBA00023002"/>
    </source>
</evidence>
<evidence type="ECO:0000256" key="1">
    <source>
        <dbReference type="ARBA" id="ARBA00001964"/>
    </source>
</evidence>
<dbReference type="FunFam" id="3.40.50.920:FF:000001">
    <property type="entry name" value="Pyruvate dehydrogenase E1 beta subunit"/>
    <property type="match status" value="1"/>
</dbReference>
<comment type="cofactor">
    <cofactor evidence="1">
        <name>thiamine diphosphate</name>
        <dbReference type="ChEBI" id="CHEBI:58937"/>
    </cofactor>
</comment>
<dbReference type="Gene3D" id="3.40.50.920">
    <property type="match status" value="1"/>
</dbReference>
<dbReference type="Proteomes" id="UP000000600">
    <property type="component" value="Unassembled WGS sequence"/>
</dbReference>
<gene>
    <name evidence="5" type="ORF">GSPATT00010270001</name>
</gene>
<dbReference type="SUPFAM" id="SSF52922">
    <property type="entry name" value="TK C-terminal domain-like"/>
    <property type="match status" value="1"/>
</dbReference>
<dbReference type="KEGG" id="ptm:GSPATT00010270001"/>
<dbReference type="InParanoid" id="A0CTB9"/>
<dbReference type="GO" id="GO:0016491">
    <property type="term" value="F:oxidoreductase activity"/>
    <property type="evidence" value="ECO:0007669"/>
    <property type="project" value="UniProtKB-KW"/>
</dbReference>
<dbReference type="PANTHER" id="PTHR43257:SF2">
    <property type="entry name" value="PYRUVATE DEHYDROGENASE E1 COMPONENT SUBUNIT BETA"/>
    <property type="match status" value="1"/>
</dbReference>